<dbReference type="InterPro" id="IPR036676">
    <property type="entry name" value="PurM-like_C_sf"/>
</dbReference>
<evidence type="ECO:0000256" key="10">
    <source>
        <dbReference type="SAM" id="MobiDB-lite"/>
    </source>
</evidence>
<feature type="region of interest" description="Disordered" evidence="10">
    <location>
        <begin position="332"/>
        <end position="396"/>
    </location>
</feature>
<dbReference type="InterPro" id="IPR047216">
    <property type="entry name" value="Endonuclease_DUF559_bact"/>
</dbReference>
<evidence type="ECO:0000313" key="14">
    <source>
        <dbReference type="EMBL" id="QJD29354.1"/>
    </source>
</evidence>
<keyword evidence="4 9" id="KW-0547">Nucleotide-binding</keyword>
<dbReference type="Proteomes" id="UP000503004">
    <property type="component" value="Chromosome"/>
</dbReference>
<keyword evidence="7 9" id="KW-0460">Magnesium</keyword>
<evidence type="ECO:0000256" key="7">
    <source>
        <dbReference type="ARBA" id="ARBA00022842"/>
    </source>
</evidence>
<dbReference type="PANTHER" id="PTHR10256">
    <property type="entry name" value="SELENIDE, WATER DIKINASE"/>
    <property type="match status" value="1"/>
</dbReference>
<dbReference type="Pfam" id="PF04480">
    <property type="entry name" value="DUF559"/>
    <property type="match status" value="1"/>
</dbReference>
<evidence type="ECO:0000259" key="12">
    <source>
        <dbReference type="Pfam" id="PF02769"/>
    </source>
</evidence>
<feature type="binding site" description="in other chain" evidence="9">
    <location>
        <position position="66"/>
    </location>
    <ligand>
        <name>ATP</name>
        <dbReference type="ChEBI" id="CHEBI:30616"/>
        <note>ligand shared between dimeric partners</note>
    </ligand>
</feature>
<dbReference type="PANTHER" id="PTHR10256:SF0">
    <property type="entry name" value="INACTIVE SELENIDE, WATER DIKINASE-LIKE PROTEIN-RELATED"/>
    <property type="match status" value="1"/>
</dbReference>
<dbReference type="Pfam" id="PF00586">
    <property type="entry name" value="AIRS"/>
    <property type="match status" value="1"/>
</dbReference>
<evidence type="ECO:0000256" key="3">
    <source>
        <dbReference type="ARBA" id="ARBA00022723"/>
    </source>
</evidence>
<comment type="cofactor">
    <cofactor evidence="9">
        <name>Mg(2+)</name>
        <dbReference type="ChEBI" id="CHEBI:18420"/>
    </cofactor>
    <text evidence="9">Binds 1 Mg(2+) ion per monomer.</text>
</comment>
<evidence type="ECO:0000256" key="8">
    <source>
        <dbReference type="ARBA" id="ARBA00023266"/>
    </source>
</evidence>
<comment type="function">
    <text evidence="9">Synthesizes selenophosphate from selenide and ATP.</text>
</comment>
<dbReference type="Gene3D" id="3.90.650.10">
    <property type="entry name" value="PurM-like C-terminal domain"/>
    <property type="match status" value="1"/>
</dbReference>
<dbReference type="HAMAP" id="MF_00625">
    <property type="entry name" value="SelD"/>
    <property type="match status" value="1"/>
</dbReference>
<organism evidence="14 15">
    <name type="scientific">Methylococcus geothermalis</name>
    <dbReference type="NCBI Taxonomy" id="2681310"/>
    <lineage>
        <taxon>Bacteria</taxon>
        <taxon>Pseudomonadati</taxon>
        <taxon>Pseudomonadota</taxon>
        <taxon>Gammaproteobacteria</taxon>
        <taxon>Methylococcales</taxon>
        <taxon>Methylococcaceae</taxon>
        <taxon>Methylococcus</taxon>
    </lineage>
</organism>
<dbReference type="PROSITE" id="PS51257">
    <property type="entry name" value="PROKAR_LIPOPROTEIN"/>
    <property type="match status" value="1"/>
</dbReference>
<keyword evidence="2 9" id="KW-0808">Transferase</keyword>
<dbReference type="NCBIfam" id="NF002098">
    <property type="entry name" value="PRK00943.1"/>
    <property type="match status" value="1"/>
</dbReference>
<feature type="binding site" evidence="9">
    <location>
        <position position="49"/>
    </location>
    <ligand>
        <name>Mg(2+)</name>
        <dbReference type="ChEBI" id="CHEBI:18420"/>
    </ligand>
</feature>
<feature type="site" description="Important for catalytic activity" evidence="9">
    <location>
        <position position="18"/>
    </location>
</feature>
<dbReference type="GO" id="GO:0005737">
    <property type="term" value="C:cytoplasm"/>
    <property type="evidence" value="ECO:0007669"/>
    <property type="project" value="TreeGrafter"/>
</dbReference>
<evidence type="ECO:0000256" key="6">
    <source>
        <dbReference type="ARBA" id="ARBA00022840"/>
    </source>
</evidence>
<dbReference type="Pfam" id="PF02769">
    <property type="entry name" value="AIRS_C"/>
    <property type="match status" value="1"/>
</dbReference>
<feature type="binding site" evidence="9">
    <location>
        <begin position="137"/>
        <end position="139"/>
    </location>
    <ligand>
        <name>ATP</name>
        <dbReference type="ChEBI" id="CHEBI:30616"/>
        <note>ligand shared between dimeric partners</note>
    </ligand>
</feature>
<feature type="domain" description="PurM-like C-terminal" evidence="12">
    <location>
        <begin position="167"/>
        <end position="344"/>
    </location>
</feature>
<dbReference type="SUPFAM" id="SSF56042">
    <property type="entry name" value="PurM C-terminal domain-like"/>
    <property type="match status" value="1"/>
</dbReference>
<dbReference type="FunFam" id="3.30.1330.10:FF:000003">
    <property type="entry name" value="Selenide, water dikinase"/>
    <property type="match status" value="1"/>
</dbReference>
<evidence type="ECO:0000256" key="9">
    <source>
        <dbReference type="HAMAP-Rule" id="MF_00625"/>
    </source>
</evidence>
<feature type="binding site" evidence="9">
    <location>
        <position position="225"/>
    </location>
    <ligand>
        <name>Mg(2+)</name>
        <dbReference type="ChEBI" id="CHEBI:18420"/>
    </ligand>
</feature>
<dbReference type="CDD" id="cd01038">
    <property type="entry name" value="Endonuclease_DUF559"/>
    <property type="match status" value="1"/>
</dbReference>
<evidence type="ECO:0000256" key="2">
    <source>
        <dbReference type="ARBA" id="ARBA00022679"/>
    </source>
</evidence>
<evidence type="ECO:0000259" key="13">
    <source>
        <dbReference type="Pfam" id="PF04480"/>
    </source>
</evidence>
<dbReference type="InterPro" id="IPR023061">
    <property type="entry name" value="SelD_I"/>
</dbReference>
<dbReference type="FunFam" id="3.90.650.10:FF:000004">
    <property type="entry name" value="Selenide, water dikinase"/>
    <property type="match status" value="1"/>
</dbReference>
<comment type="catalytic activity">
    <reaction evidence="9">
        <text>hydrogenselenide + ATP + H2O = selenophosphate + AMP + phosphate + 2 H(+)</text>
        <dbReference type="Rhea" id="RHEA:18737"/>
        <dbReference type="ChEBI" id="CHEBI:15377"/>
        <dbReference type="ChEBI" id="CHEBI:15378"/>
        <dbReference type="ChEBI" id="CHEBI:16144"/>
        <dbReference type="ChEBI" id="CHEBI:29317"/>
        <dbReference type="ChEBI" id="CHEBI:30616"/>
        <dbReference type="ChEBI" id="CHEBI:43474"/>
        <dbReference type="ChEBI" id="CHEBI:456215"/>
        <dbReference type="EC" id="2.7.9.3"/>
    </reaction>
</comment>
<evidence type="ECO:0000259" key="11">
    <source>
        <dbReference type="Pfam" id="PF00586"/>
    </source>
</evidence>
<accession>A0A858Q6D9</accession>
<dbReference type="InterPro" id="IPR036921">
    <property type="entry name" value="PurM-like_N_sf"/>
</dbReference>
<keyword evidence="5 9" id="KW-0418">Kinase</keyword>
<dbReference type="AlphaFoldDB" id="A0A858Q6D9"/>
<dbReference type="GO" id="GO:0016260">
    <property type="term" value="P:selenocysteine biosynthetic process"/>
    <property type="evidence" value="ECO:0007669"/>
    <property type="project" value="InterPro"/>
</dbReference>
<dbReference type="InterPro" id="IPR016188">
    <property type="entry name" value="PurM-like_N"/>
</dbReference>
<feature type="binding site" description="in other chain" evidence="9">
    <location>
        <begin position="46"/>
        <end position="48"/>
    </location>
    <ligand>
        <name>ATP</name>
        <dbReference type="ChEBI" id="CHEBI:30616"/>
        <note>ligand shared between dimeric partners</note>
    </ligand>
</feature>
<dbReference type="InterPro" id="IPR011335">
    <property type="entry name" value="Restrct_endonuc-II-like"/>
</dbReference>
<feature type="active site" evidence="9">
    <location>
        <position position="15"/>
    </location>
</feature>
<dbReference type="GO" id="GO:0005524">
    <property type="term" value="F:ATP binding"/>
    <property type="evidence" value="ECO:0007669"/>
    <property type="project" value="UniProtKB-UniRule"/>
</dbReference>
<dbReference type="KEGG" id="metu:GNH96_04815"/>
<keyword evidence="8 9" id="KW-0711">Selenium</keyword>
<dbReference type="CDD" id="cd02195">
    <property type="entry name" value="SelD"/>
    <property type="match status" value="1"/>
</dbReference>
<dbReference type="InterPro" id="IPR010918">
    <property type="entry name" value="PurM-like_C_dom"/>
</dbReference>
<name>A0A858Q6D9_9GAMM</name>
<sequence>MTDVRLTTLSHGGGCGCKIAPAVLSQMLAELPLASRFPDLLVGTETSDDAAVYRIGPHQAVVATTDFFMPIVDDPYDFGRIAATNALSDVYAMGGTPILALAVVGMPVDKLPVETMRKILAGGAAVCEAAGIPIAGGHSIDSPEPIYGLVALGLVHPDKLKRNDGARPGDVLILGKPLGVGVLSAALKKGRLDATGYARMIEHTTRLNSVGAALAELDGVHAMTDVTGFGLLGHLLEICRGSSLGAEIVFGDIPVIDIARELAQEGYATGAAARNWDSYGAWVRLSPELAEWQHKLLCDPQTSGGLLVACDPASAGEVMALFESQGYAQSGRIGRMGEPGGVTGIDVKMMKNNPPQSPLVRGEDTPSSQSLLEEKAGASSPHPLDNPPDKGGRGVGGRRVQRAIYLPYDKNLTALARENRRNPTPAESLLWNKVLRCRQFARYKFLRQKPIGSYIVDFYCSELQLVIEIDGDSHARQIEYDGERTRFLNSLGLEVVRYANQEVLHDLAGVFADLSRRVETRT</sequence>
<feature type="binding site" description="in other chain" evidence="9">
    <location>
        <position position="18"/>
    </location>
    <ligand>
        <name>ATP</name>
        <dbReference type="ChEBI" id="CHEBI:30616"/>
        <note>ligand shared between dimeric partners</note>
    </ligand>
</feature>
<feature type="binding site" evidence="9">
    <location>
        <position position="89"/>
    </location>
    <ligand>
        <name>Mg(2+)</name>
        <dbReference type="ChEBI" id="CHEBI:18420"/>
    </ligand>
</feature>
<proteinExistence type="inferred from homology"/>
<dbReference type="NCBIfam" id="TIGR00476">
    <property type="entry name" value="selD"/>
    <property type="match status" value="1"/>
</dbReference>
<reference evidence="15" key="1">
    <citation type="submission" date="2019-12" db="EMBL/GenBank/DDBJ databases">
        <authorList>
            <person name="Awala S.I."/>
            <person name="Rhee S.K."/>
        </authorList>
    </citation>
    <scope>NUCLEOTIDE SEQUENCE [LARGE SCALE GENOMIC DNA]</scope>
    <source>
        <strain evidence="15">IM1</strain>
    </source>
</reference>
<keyword evidence="3 9" id="KW-0479">Metal-binding</keyword>
<dbReference type="SUPFAM" id="SSF52980">
    <property type="entry name" value="Restriction endonuclease-like"/>
    <property type="match status" value="1"/>
</dbReference>
<dbReference type="EC" id="2.7.9.3" evidence="9"/>
<dbReference type="EMBL" id="CP046565">
    <property type="protein sequence ID" value="QJD29354.1"/>
    <property type="molecule type" value="Genomic_DNA"/>
</dbReference>
<dbReference type="InterPro" id="IPR004536">
    <property type="entry name" value="SPS/SelD"/>
</dbReference>
<dbReference type="GO" id="GO:0000287">
    <property type="term" value="F:magnesium ion binding"/>
    <property type="evidence" value="ECO:0007669"/>
    <property type="project" value="UniProtKB-UniRule"/>
</dbReference>
<dbReference type="Gene3D" id="3.30.1330.10">
    <property type="entry name" value="PurM-like, N-terminal domain"/>
    <property type="match status" value="1"/>
</dbReference>
<dbReference type="Gene3D" id="3.40.960.10">
    <property type="entry name" value="VSR Endonuclease"/>
    <property type="match status" value="1"/>
</dbReference>
<comment type="subunit">
    <text evidence="9">Homodimer.</text>
</comment>
<evidence type="ECO:0000256" key="5">
    <source>
        <dbReference type="ARBA" id="ARBA00022777"/>
    </source>
</evidence>
<keyword evidence="15" id="KW-1185">Reference proteome</keyword>
<dbReference type="GO" id="GO:0004756">
    <property type="term" value="F:selenide, water dikinase activity"/>
    <property type="evidence" value="ECO:0007669"/>
    <property type="project" value="UniProtKB-UniRule"/>
</dbReference>
<dbReference type="InterPro" id="IPR007569">
    <property type="entry name" value="DUF559"/>
</dbReference>
<evidence type="ECO:0000256" key="4">
    <source>
        <dbReference type="ARBA" id="ARBA00022741"/>
    </source>
</evidence>
<protein>
    <recommendedName>
        <fullName evidence="9">Selenide, water dikinase</fullName>
        <ecNumber evidence="9">2.7.9.3</ecNumber>
    </recommendedName>
    <alternativeName>
        <fullName evidence="9">Selenium donor protein</fullName>
    </alternativeName>
    <alternativeName>
        <fullName evidence="9">Selenophosphate synthase</fullName>
    </alternativeName>
</protein>
<comment type="similarity">
    <text evidence="1 9">Belongs to the selenophosphate synthase 1 family. Class I subfamily.</text>
</comment>
<evidence type="ECO:0000256" key="1">
    <source>
        <dbReference type="ARBA" id="ARBA00008026"/>
    </source>
</evidence>
<dbReference type="SUPFAM" id="SSF55326">
    <property type="entry name" value="PurM N-terminal domain-like"/>
    <property type="match status" value="1"/>
</dbReference>
<feature type="domain" description="DUF559" evidence="13">
    <location>
        <begin position="411"/>
        <end position="517"/>
    </location>
</feature>
<feature type="binding site" description="in other chain" evidence="9">
    <location>
        <position position="89"/>
    </location>
    <ligand>
        <name>ATP</name>
        <dbReference type="ChEBI" id="CHEBI:30616"/>
        <note>ligand shared between dimeric partners</note>
    </ligand>
</feature>
<keyword evidence="6 9" id="KW-0067">ATP-binding</keyword>
<evidence type="ECO:0000313" key="15">
    <source>
        <dbReference type="Proteomes" id="UP000503004"/>
    </source>
</evidence>
<feature type="domain" description="PurM-like N-terminal" evidence="11">
    <location>
        <begin position="48"/>
        <end position="155"/>
    </location>
</feature>
<gene>
    <name evidence="9 14" type="primary">selD</name>
    <name evidence="14" type="ORF">GNH96_04815</name>
</gene>